<dbReference type="RefSeq" id="XP_038813469.1">
    <property type="nucleotide sequence ID" value="XM_038949730.1"/>
</dbReference>
<gene>
    <name evidence="2" type="ORF">EAE98_002111</name>
</gene>
<name>A0ABQ7IWD5_9HELO</name>
<reference evidence="2 3" key="1">
    <citation type="journal article" date="2020" name="Genome Biol. Evol.">
        <title>Comparative genomics of Sclerotiniaceae.</title>
        <authorList>
            <person name="Valero Jimenez C.A."/>
            <person name="Steentjes M."/>
            <person name="Scholten O.E."/>
            <person name="Van Kan J.A.L."/>
        </authorList>
    </citation>
    <scope>NUCLEOTIDE SEQUENCE [LARGE SCALE GENOMIC DNA]</scope>
    <source>
        <strain evidence="2 3">B1</strain>
    </source>
</reference>
<evidence type="ECO:0000256" key="1">
    <source>
        <dbReference type="SAM" id="MobiDB-lite"/>
    </source>
</evidence>
<sequence length="434" mass="50460">MAKRVRRKRGSAVAKTTAKRKEETLTPVIMDGPPAVQYQSKIPFDFNYYGDFYFTSRTDHTMMFVARREAKIGRASDSVGRRDHKIVSYQRYNILDLEVYIAYLICRPGPFRFMDLPIEVRTIIFQLIASVILYFDPKSKTYINSIAIGGSNWKFEYKKTYGMGFAKWLENMCDFRRSFLPKKERKQHSKFIKEANEFVYIHHNHPNRNGYYMENFNINHATMPDSDFLDWADLKWIRMLANVSTQFRLELGSVIWERSRIYCNGDKDDLALDQLLTACPGIAKGLKELVIEVAYLQFSNWEKSSDESMRSVNEIFSDFVHLISQKLNLEYLTIWLVGTKSALVKLTEGEGPMKILTNIRDLKVTKGFRIQMSACFEISDNGSRSSPDPEFNIKWEPKVTAALLPDVLRPQTPKTDRNRYLESRAKEQEIGAID</sequence>
<evidence type="ECO:0000313" key="3">
    <source>
        <dbReference type="Proteomes" id="UP000783213"/>
    </source>
</evidence>
<dbReference type="Proteomes" id="UP000783213">
    <property type="component" value="Unassembled WGS sequence"/>
</dbReference>
<keyword evidence="3" id="KW-1185">Reference proteome</keyword>
<dbReference type="GeneID" id="62228885"/>
<accession>A0ABQ7IWD5</accession>
<dbReference type="EMBL" id="RCSX01000004">
    <property type="protein sequence ID" value="KAF7935891.1"/>
    <property type="molecule type" value="Genomic_DNA"/>
</dbReference>
<evidence type="ECO:0000313" key="2">
    <source>
        <dbReference type="EMBL" id="KAF7935891.1"/>
    </source>
</evidence>
<proteinExistence type="predicted"/>
<feature type="region of interest" description="Disordered" evidence="1">
    <location>
        <begin position="410"/>
        <end position="434"/>
    </location>
</feature>
<comment type="caution">
    <text evidence="2">The sequence shown here is derived from an EMBL/GenBank/DDBJ whole genome shotgun (WGS) entry which is preliminary data.</text>
</comment>
<protein>
    <submittedName>
        <fullName evidence="2">Uncharacterized protein</fullName>
    </submittedName>
</protein>
<organism evidence="2 3">
    <name type="scientific">Botrytis deweyae</name>
    <dbReference type="NCBI Taxonomy" id="2478750"/>
    <lineage>
        <taxon>Eukaryota</taxon>
        <taxon>Fungi</taxon>
        <taxon>Dikarya</taxon>
        <taxon>Ascomycota</taxon>
        <taxon>Pezizomycotina</taxon>
        <taxon>Leotiomycetes</taxon>
        <taxon>Helotiales</taxon>
        <taxon>Sclerotiniaceae</taxon>
        <taxon>Botrytis</taxon>
    </lineage>
</organism>
<feature type="compositionally biased region" description="Basic and acidic residues" evidence="1">
    <location>
        <begin position="414"/>
        <end position="434"/>
    </location>
</feature>